<comment type="caution">
    <text evidence="2">The sequence shown here is derived from an EMBL/GenBank/DDBJ whole genome shotgun (WGS) entry which is preliminary data.</text>
</comment>
<evidence type="ECO:0000313" key="2">
    <source>
        <dbReference type="EMBL" id="KAK9111408.1"/>
    </source>
</evidence>
<feature type="compositionally biased region" description="Polar residues" evidence="1">
    <location>
        <begin position="21"/>
        <end position="30"/>
    </location>
</feature>
<feature type="region of interest" description="Disordered" evidence="1">
    <location>
        <begin position="1"/>
        <end position="115"/>
    </location>
</feature>
<feature type="compositionally biased region" description="Polar residues" evidence="1">
    <location>
        <begin position="100"/>
        <end position="113"/>
    </location>
</feature>
<protein>
    <submittedName>
        <fullName evidence="2">Uncharacterized protein</fullName>
    </submittedName>
</protein>
<dbReference type="EMBL" id="JBBNAG010000008">
    <property type="protein sequence ID" value="KAK9111408.1"/>
    <property type="molecule type" value="Genomic_DNA"/>
</dbReference>
<evidence type="ECO:0000256" key="1">
    <source>
        <dbReference type="SAM" id="MobiDB-lite"/>
    </source>
</evidence>
<evidence type="ECO:0000313" key="3">
    <source>
        <dbReference type="Proteomes" id="UP001419268"/>
    </source>
</evidence>
<proteinExistence type="predicted"/>
<dbReference type="AlphaFoldDB" id="A0AAP0IA99"/>
<keyword evidence="3" id="KW-1185">Reference proteome</keyword>
<sequence>MADSSHNVKATPVKPTPLQTPKPSKATNKPTDVKGAPATLPPTEVMKGSQAIAKPSKPTGKNPPPSDKTPTTFVMHDAPALDEVSTTHHPSGSGSHTTTVKSPTPAKTPSTRKAPSHLAPAFAKARNVVVLVIQAPVEFLLSMPWLVSMPCLSMHLARGMN</sequence>
<reference evidence="2 3" key="1">
    <citation type="submission" date="2024-01" db="EMBL/GenBank/DDBJ databases">
        <title>Genome assemblies of Stephania.</title>
        <authorList>
            <person name="Yang L."/>
        </authorList>
    </citation>
    <scope>NUCLEOTIDE SEQUENCE [LARGE SCALE GENOMIC DNA]</scope>
    <source>
        <strain evidence="2">JXDWG</strain>
        <tissue evidence="2">Leaf</tissue>
    </source>
</reference>
<gene>
    <name evidence="2" type="ORF">Scep_018927</name>
</gene>
<dbReference type="Proteomes" id="UP001419268">
    <property type="component" value="Unassembled WGS sequence"/>
</dbReference>
<feature type="compositionally biased region" description="Low complexity" evidence="1">
    <location>
        <begin position="87"/>
        <end position="99"/>
    </location>
</feature>
<organism evidence="2 3">
    <name type="scientific">Stephania cephalantha</name>
    <dbReference type="NCBI Taxonomy" id="152367"/>
    <lineage>
        <taxon>Eukaryota</taxon>
        <taxon>Viridiplantae</taxon>
        <taxon>Streptophyta</taxon>
        <taxon>Embryophyta</taxon>
        <taxon>Tracheophyta</taxon>
        <taxon>Spermatophyta</taxon>
        <taxon>Magnoliopsida</taxon>
        <taxon>Ranunculales</taxon>
        <taxon>Menispermaceae</taxon>
        <taxon>Menispermoideae</taxon>
        <taxon>Cissampelideae</taxon>
        <taxon>Stephania</taxon>
    </lineage>
</organism>
<name>A0AAP0IA99_9MAGN</name>
<accession>A0AAP0IA99</accession>